<keyword evidence="8" id="KW-0472">Membrane</keyword>
<feature type="compositionally biased region" description="Basic and acidic residues" evidence="7">
    <location>
        <begin position="19"/>
        <end position="31"/>
    </location>
</feature>
<reference evidence="10 11" key="3">
    <citation type="journal article" date="2008" name="FEMS Microbiol. Ecol.">
        <title>Identification and characterization of genes underlying chitinolysis in Collimonas fungivorans Ter331.</title>
        <authorList>
            <person name="Fritsche K."/>
            <person name="de Boer W."/>
            <person name="Gerards S."/>
            <person name="van den Berg M."/>
            <person name="van Veen J.A."/>
            <person name="Leveau J.H."/>
        </authorList>
    </citation>
    <scope>NUCLEOTIDE SEQUENCE [LARGE SCALE GENOMIC DNA]</scope>
    <source>
        <strain evidence="10 11">Ter331</strain>
    </source>
</reference>
<reference evidence="10 11" key="1">
    <citation type="journal article" date="2004" name="Environ. Microbiol.">
        <title>Phylogeny-function analysis of (meta)genomic libraries: screening for expression of ribosomal RNA genes by large-insert library fluorescent in situ hybridization (LIL-FISH).</title>
        <authorList>
            <person name="Leveau J.H."/>
            <person name="Gerards S."/>
            <person name="de Boer W."/>
            <person name="van Veen J.A."/>
        </authorList>
    </citation>
    <scope>NUCLEOTIDE SEQUENCE [LARGE SCALE GENOMIC DNA]</scope>
    <source>
        <strain evidence="10 11">Ter331</strain>
    </source>
</reference>
<keyword evidence="1" id="KW-0813">Transport</keyword>
<feature type="domain" description="Cytochrome c" evidence="9">
    <location>
        <begin position="377"/>
        <end position="465"/>
    </location>
</feature>
<evidence type="ECO:0000259" key="9">
    <source>
        <dbReference type="PROSITE" id="PS51007"/>
    </source>
</evidence>
<dbReference type="Pfam" id="PF00034">
    <property type="entry name" value="Cytochrom_C"/>
    <property type="match status" value="1"/>
</dbReference>
<reference evidence="11" key="6">
    <citation type="submission" date="2011-05" db="EMBL/GenBank/DDBJ databases">
        <title>Complete sequence of Collimonas fungivorans Ter331.</title>
        <authorList>
            <person name="Leveau J.H."/>
        </authorList>
    </citation>
    <scope>NUCLEOTIDE SEQUENCE [LARGE SCALE GENOMIC DNA]</scope>
    <source>
        <strain evidence="11">Ter331</strain>
    </source>
</reference>
<keyword evidence="11" id="KW-1185">Reference proteome</keyword>
<dbReference type="InterPro" id="IPR051459">
    <property type="entry name" value="Cytochrome_c-type_DH"/>
</dbReference>
<reference evidence="10 11" key="4">
    <citation type="journal article" date="2010" name="Environ. Microbiol.">
        <title>The bacterial genus Collimonas: mycophagy, weathering and other adaptive solutions to life in oligotrophic soil environments.</title>
        <authorList>
            <person name="Leveau J.H."/>
            <person name="Uroz S."/>
            <person name="de Boer W."/>
        </authorList>
    </citation>
    <scope>NUCLEOTIDE SEQUENCE [LARGE SCALE GENOMIC DNA]</scope>
    <source>
        <strain evidence="10 11">Ter331</strain>
    </source>
</reference>
<name>G0AFT2_COLFT</name>
<evidence type="ECO:0000256" key="1">
    <source>
        <dbReference type="ARBA" id="ARBA00022448"/>
    </source>
</evidence>
<dbReference type="GO" id="GO:0009055">
    <property type="term" value="F:electron transfer activity"/>
    <property type="evidence" value="ECO:0007669"/>
    <property type="project" value="InterPro"/>
</dbReference>
<feature type="region of interest" description="Disordered" evidence="7">
    <location>
        <begin position="1"/>
        <end position="38"/>
    </location>
</feature>
<keyword evidence="8" id="KW-0812">Transmembrane</keyword>
<keyword evidence="2 6" id="KW-0349">Heme</keyword>
<evidence type="ECO:0000256" key="4">
    <source>
        <dbReference type="ARBA" id="ARBA00022982"/>
    </source>
</evidence>
<feature type="compositionally biased region" description="Basic residues" evidence="7">
    <location>
        <begin position="1"/>
        <end position="13"/>
    </location>
</feature>
<reference evidence="10 11" key="2">
    <citation type="journal article" date="2006" name="J. Microbiol. Methods">
        <title>Genomic flank-sequencing of plasposon insertion sites for rapid identification of functional genes.</title>
        <authorList>
            <person name="Leveau J.H."/>
            <person name="Gerards S."/>
            <person name="Fritsche K."/>
            <person name="Zondag G."/>
            <person name="van Veen J.A."/>
        </authorList>
    </citation>
    <scope>NUCLEOTIDE SEQUENCE [LARGE SCALE GENOMIC DNA]</scope>
    <source>
        <strain evidence="10 11">Ter331</strain>
    </source>
</reference>
<proteinExistence type="predicted"/>
<reference evidence="10 11" key="5">
    <citation type="journal article" date="2011" name="ISME J.">
        <title>Dual transcriptional profiling of a bacterial/fungal confrontation: Collimonas fungivorans versus Aspergillus niger.</title>
        <authorList>
            <person name="Mela F."/>
            <person name="Fritsche K."/>
            <person name="de Boer W."/>
            <person name="van Veen J.A."/>
            <person name="de Graaff L.H."/>
            <person name="van den Berg M."/>
            <person name="Leveau J.H."/>
        </authorList>
    </citation>
    <scope>NUCLEOTIDE SEQUENCE [LARGE SCALE GENOMIC DNA]</scope>
    <source>
        <strain evidence="10 11">Ter331</strain>
    </source>
</reference>
<dbReference type="PANTHER" id="PTHR35008">
    <property type="entry name" value="BLL4482 PROTEIN-RELATED"/>
    <property type="match status" value="1"/>
</dbReference>
<sequence>MPFARSRKPVHRQRLGDAGGRHGELHPDHRGAVPAHRRHLEDSAMTARSQFTFPRWMAGMVLAAGLAHGAIAAAADTVAAAPAPAPNADQITRGAYLAKAADCIACHTVDPAKPFAGGYPLATPFGTIYGPNITPDKETGIGNWSDEDFIRALHNGIDDEGKHLYPAFPYASFTKLSRDDVLAIKAYLFSLPPIPQKNLENKLPFPLNQRWILAGWNLFNFKPGEWKDDAGKSPEWNRGAYLVEGLAHCQECHTPRNLTMGVDLKRSFGGAQLGGWTAFNITPDPVSGIGGWKDEEIVQYLKTGLVPGKASAAGGMAEAIEHSLQYLSEPDLKAIVAYLRSVPAISDAADKKPRYAWGQAADDDADLRGVAAVSVSSNAASGAELFSGNCASCHSASGSGVVGGYYPSLFSNSVVGARDPGNLLMVILHGVQRRGKDEQTFMPGFADHLNDGQVAMLANYVVKQYGHADTPPITPEQVKVQRQGGPVSPMLTLLPWGLGAAGLIVLFILFSLIMRRGRRPSKDDPAAS</sequence>
<keyword evidence="4" id="KW-0249">Electron transport</keyword>
<evidence type="ECO:0000256" key="7">
    <source>
        <dbReference type="SAM" id="MobiDB-lite"/>
    </source>
</evidence>
<feature type="transmembrane region" description="Helical" evidence="8">
    <location>
        <begin position="493"/>
        <end position="513"/>
    </location>
</feature>
<dbReference type="EMBL" id="CP002745">
    <property type="protein sequence ID" value="AEK64252.1"/>
    <property type="molecule type" value="Genomic_DNA"/>
</dbReference>
<dbReference type="AlphaFoldDB" id="G0AFT2"/>
<dbReference type="Proteomes" id="UP000008392">
    <property type="component" value="Chromosome"/>
</dbReference>
<dbReference type="InterPro" id="IPR009056">
    <property type="entry name" value="Cyt_c-like_dom"/>
</dbReference>
<evidence type="ECO:0000313" key="11">
    <source>
        <dbReference type="Proteomes" id="UP000008392"/>
    </source>
</evidence>
<evidence type="ECO:0000256" key="6">
    <source>
        <dbReference type="PROSITE-ProRule" id="PRU00433"/>
    </source>
</evidence>
<accession>G0AFT2</accession>
<dbReference type="PRINTS" id="PR00605">
    <property type="entry name" value="CYTCHROMECIC"/>
</dbReference>
<dbReference type="InterPro" id="IPR008168">
    <property type="entry name" value="Cyt_C_IC"/>
</dbReference>
<dbReference type="PROSITE" id="PS51007">
    <property type="entry name" value="CYTC"/>
    <property type="match status" value="3"/>
</dbReference>
<dbReference type="HOGENOM" id="CLU_028594_0_1_4"/>
<feature type="domain" description="Cytochrome c" evidence="9">
    <location>
        <begin position="234"/>
        <end position="343"/>
    </location>
</feature>
<dbReference type="InterPro" id="IPR036909">
    <property type="entry name" value="Cyt_c-like_dom_sf"/>
</dbReference>
<dbReference type="GO" id="GO:0020037">
    <property type="term" value="F:heme binding"/>
    <property type="evidence" value="ECO:0007669"/>
    <property type="project" value="InterPro"/>
</dbReference>
<gene>
    <name evidence="10" type="primary">sldC</name>
    <name evidence="10" type="ordered locus">CFU_4431</name>
</gene>
<keyword evidence="8" id="KW-1133">Transmembrane helix</keyword>
<keyword evidence="5 6" id="KW-0408">Iron</keyword>
<evidence type="ECO:0000256" key="5">
    <source>
        <dbReference type="ARBA" id="ARBA00023004"/>
    </source>
</evidence>
<evidence type="ECO:0000256" key="2">
    <source>
        <dbReference type="ARBA" id="ARBA00022617"/>
    </source>
</evidence>
<dbReference type="Gene3D" id="1.10.760.10">
    <property type="entry name" value="Cytochrome c-like domain"/>
    <property type="match status" value="2"/>
</dbReference>
<dbReference type="GO" id="GO:0005506">
    <property type="term" value="F:iron ion binding"/>
    <property type="evidence" value="ECO:0007669"/>
    <property type="project" value="InterPro"/>
</dbReference>
<feature type="domain" description="Cytochrome c" evidence="9">
    <location>
        <begin position="89"/>
        <end position="192"/>
    </location>
</feature>
<dbReference type="SUPFAM" id="SSF46626">
    <property type="entry name" value="Cytochrome c"/>
    <property type="match status" value="3"/>
</dbReference>
<dbReference type="eggNOG" id="COG2010">
    <property type="taxonomic scope" value="Bacteria"/>
</dbReference>
<keyword evidence="3 6" id="KW-0479">Metal-binding</keyword>
<organism evidence="10 11">
    <name type="scientific">Collimonas fungivorans (strain Ter331)</name>
    <dbReference type="NCBI Taxonomy" id="1005048"/>
    <lineage>
        <taxon>Bacteria</taxon>
        <taxon>Pseudomonadati</taxon>
        <taxon>Pseudomonadota</taxon>
        <taxon>Betaproteobacteria</taxon>
        <taxon>Burkholderiales</taxon>
        <taxon>Oxalobacteraceae</taxon>
        <taxon>Collimonas</taxon>
    </lineage>
</organism>
<dbReference type="Pfam" id="PF13442">
    <property type="entry name" value="Cytochrome_CBB3"/>
    <property type="match status" value="1"/>
</dbReference>
<protein>
    <submittedName>
        <fullName evidence="10">Cytochrome c, mono-and diheme variants</fullName>
    </submittedName>
</protein>
<dbReference type="KEGG" id="cfu:CFU_4431"/>
<evidence type="ECO:0000313" key="10">
    <source>
        <dbReference type="EMBL" id="AEK64252.1"/>
    </source>
</evidence>
<dbReference type="STRING" id="1005048.CFU_4431"/>
<dbReference type="PANTHER" id="PTHR35008:SF8">
    <property type="entry name" value="ALCOHOL DEHYDROGENASE CYTOCHROME C SUBUNIT"/>
    <property type="match status" value="1"/>
</dbReference>
<evidence type="ECO:0000256" key="3">
    <source>
        <dbReference type="ARBA" id="ARBA00022723"/>
    </source>
</evidence>
<evidence type="ECO:0000256" key="8">
    <source>
        <dbReference type="SAM" id="Phobius"/>
    </source>
</evidence>